<keyword evidence="1" id="KW-0812">Transmembrane</keyword>
<evidence type="ECO:0000313" key="2">
    <source>
        <dbReference type="EMBL" id="MEJ6012009.1"/>
    </source>
</evidence>
<feature type="transmembrane region" description="Helical" evidence="1">
    <location>
        <begin position="26"/>
        <end position="47"/>
    </location>
</feature>
<dbReference type="RefSeq" id="WP_339969787.1">
    <property type="nucleotide sequence ID" value="NZ_JBBHJY010000012.1"/>
</dbReference>
<protein>
    <submittedName>
        <fullName evidence="2">DUF1294 domain-containing protein</fullName>
    </submittedName>
</protein>
<feature type="transmembrane region" description="Helical" evidence="1">
    <location>
        <begin position="59"/>
        <end position="79"/>
    </location>
</feature>
<keyword evidence="1" id="KW-1133">Transmembrane helix</keyword>
<keyword evidence="1" id="KW-0472">Membrane</keyword>
<comment type="caution">
    <text evidence="2">The sequence shown here is derived from an EMBL/GenBank/DDBJ whole genome shotgun (WGS) entry which is preliminary data.</text>
</comment>
<sequence>MNFLAFAAFGIDKAKAERVHWRTSENTLLMLALFGGIFGAYAGRRVFHHKTRKQPFGNRLFNIAVFQTVACGLAIGWWITG</sequence>
<gene>
    <name evidence="2" type="ORF">WG900_19060</name>
</gene>
<proteinExistence type="predicted"/>
<dbReference type="InterPro" id="IPR010718">
    <property type="entry name" value="DUF1294"/>
</dbReference>
<dbReference type="EMBL" id="JBBHJY010000012">
    <property type="protein sequence ID" value="MEJ6012009.1"/>
    <property type="molecule type" value="Genomic_DNA"/>
</dbReference>
<evidence type="ECO:0000313" key="3">
    <source>
        <dbReference type="Proteomes" id="UP001379235"/>
    </source>
</evidence>
<evidence type="ECO:0000256" key="1">
    <source>
        <dbReference type="SAM" id="Phobius"/>
    </source>
</evidence>
<name>A0ABU8SEU8_9SPHN</name>
<dbReference type="Proteomes" id="UP001379235">
    <property type="component" value="Unassembled WGS sequence"/>
</dbReference>
<organism evidence="2 3">
    <name type="scientific">Novosphingobium aquae</name>
    <dbReference type="NCBI Taxonomy" id="3133435"/>
    <lineage>
        <taxon>Bacteria</taxon>
        <taxon>Pseudomonadati</taxon>
        <taxon>Pseudomonadota</taxon>
        <taxon>Alphaproteobacteria</taxon>
        <taxon>Sphingomonadales</taxon>
        <taxon>Sphingomonadaceae</taxon>
        <taxon>Novosphingobium</taxon>
    </lineage>
</organism>
<keyword evidence="3" id="KW-1185">Reference proteome</keyword>
<reference evidence="2 3" key="1">
    <citation type="submission" date="2024-03" db="EMBL/GenBank/DDBJ databases">
        <authorList>
            <person name="Jo J.-H."/>
        </authorList>
    </citation>
    <scope>NUCLEOTIDE SEQUENCE [LARGE SCALE GENOMIC DNA]</scope>
    <source>
        <strain evidence="2 3">AS3R-12</strain>
    </source>
</reference>
<accession>A0ABU8SEU8</accession>
<dbReference type="Pfam" id="PF06961">
    <property type="entry name" value="DUF1294"/>
    <property type="match status" value="1"/>
</dbReference>